<gene>
    <name evidence="2" type="ORF">DC430_21800</name>
</gene>
<keyword evidence="1" id="KW-0812">Transmembrane</keyword>
<dbReference type="InterPro" id="IPR025187">
    <property type="entry name" value="DUF4112"/>
</dbReference>
<dbReference type="RefSeq" id="WP_111846370.1">
    <property type="nucleotide sequence ID" value="NZ_QDFR01000012.1"/>
</dbReference>
<dbReference type="Pfam" id="PF13430">
    <property type="entry name" value="DUF4112"/>
    <property type="match status" value="1"/>
</dbReference>
<organism evidence="2 3">
    <name type="scientific">Rhizobium rhizogenes</name>
    <name type="common">Agrobacterium rhizogenes</name>
    <dbReference type="NCBI Taxonomy" id="359"/>
    <lineage>
        <taxon>Bacteria</taxon>
        <taxon>Pseudomonadati</taxon>
        <taxon>Pseudomonadota</taxon>
        <taxon>Alphaproteobacteria</taxon>
        <taxon>Hyphomicrobiales</taxon>
        <taxon>Rhizobiaceae</taxon>
        <taxon>Rhizobium/Agrobacterium group</taxon>
        <taxon>Rhizobium</taxon>
    </lineage>
</organism>
<feature type="transmembrane region" description="Helical" evidence="1">
    <location>
        <begin position="57"/>
        <end position="77"/>
    </location>
</feature>
<sequence length="143" mass="15470">MAARAWNAGGFGASASSATPDFEQRMQKIRRLSGISRLMDTAVGIPGTRLRFGADSVLGLVPVLGDGAGALVGLYIVNEARRMGLPREKLAKMIGNVAMDSVVGSVPLFGDLFDVYFKSHRRNVQIIIDHFGVQPEELRGKRK</sequence>
<evidence type="ECO:0000256" key="1">
    <source>
        <dbReference type="SAM" id="Phobius"/>
    </source>
</evidence>
<proteinExistence type="predicted"/>
<keyword evidence="1" id="KW-1133">Transmembrane helix</keyword>
<evidence type="ECO:0000313" key="2">
    <source>
        <dbReference type="EMBL" id="PVE50276.1"/>
    </source>
</evidence>
<dbReference type="AlphaFoldDB" id="A0AA92H7D9"/>
<dbReference type="EMBL" id="QDFR01000012">
    <property type="protein sequence ID" value="PVE50276.1"/>
    <property type="molecule type" value="Genomic_DNA"/>
</dbReference>
<accession>A0AA92H7D9</accession>
<dbReference type="PANTHER" id="PTHR35519">
    <property type="entry name" value="MEMBRANE PROTEINS"/>
    <property type="match status" value="1"/>
</dbReference>
<evidence type="ECO:0000313" key="3">
    <source>
        <dbReference type="Proteomes" id="UP000244335"/>
    </source>
</evidence>
<protein>
    <submittedName>
        <fullName evidence="2">DUF4112 domain-containing protein</fullName>
    </submittedName>
</protein>
<reference evidence="2 3" key="1">
    <citation type="submission" date="2018-04" db="EMBL/GenBank/DDBJ databases">
        <authorList>
            <person name="Hagen T."/>
        </authorList>
    </citation>
    <scope>NUCLEOTIDE SEQUENCE [LARGE SCALE GENOMIC DNA]</scope>
    <source>
        <strain evidence="2 3">TPD7009</strain>
    </source>
</reference>
<keyword evidence="1" id="KW-0472">Membrane</keyword>
<comment type="caution">
    <text evidence="2">The sequence shown here is derived from an EMBL/GenBank/DDBJ whole genome shotgun (WGS) entry which is preliminary data.</text>
</comment>
<dbReference type="PANTHER" id="PTHR35519:SF2">
    <property type="entry name" value="PH DOMAIN PROTEIN"/>
    <property type="match status" value="1"/>
</dbReference>
<dbReference type="Proteomes" id="UP000244335">
    <property type="component" value="Unassembled WGS sequence"/>
</dbReference>
<name>A0AA92H7D9_RHIRH</name>